<proteinExistence type="predicted"/>
<organism evidence="1 2">
    <name type="scientific">Shewanella submarina</name>
    <dbReference type="NCBI Taxonomy" id="2016376"/>
    <lineage>
        <taxon>Bacteria</taxon>
        <taxon>Pseudomonadati</taxon>
        <taxon>Pseudomonadota</taxon>
        <taxon>Gammaproteobacteria</taxon>
        <taxon>Alteromonadales</taxon>
        <taxon>Shewanellaceae</taxon>
        <taxon>Shewanella</taxon>
    </lineage>
</organism>
<protein>
    <submittedName>
        <fullName evidence="1">Uncharacterized protein</fullName>
    </submittedName>
</protein>
<accession>A0ABV7GJ39</accession>
<gene>
    <name evidence="1" type="ORF">ACFOE0_19315</name>
</gene>
<evidence type="ECO:0000313" key="2">
    <source>
        <dbReference type="Proteomes" id="UP001595621"/>
    </source>
</evidence>
<comment type="caution">
    <text evidence="1">The sequence shown here is derived from an EMBL/GenBank/DDBJ whole genome shotgun (WGS) entry which is preliminary data.</text>
</comment>
<keyword evidence="2" id="KW-1185">Reference proteome</keyword>
<sequence length="239" mass="27955">MPKSRFFERDRTVQERWYRMKLHQKFGQSLKRFFLSRLHRKLQKEFRAKDKVIQQTIETTVREHKKVDGNLFPATKLLLNISLYFLLAEHDMQALKADAFAHPNTTKRNIALRTLLLTIYELDMGKVTGKQMNQIYSIELLTDATRMNLVEAIKSLKKTRRIIESQLSEARHNTIAHREPDAILQYEIIRKLDIRNFEAALTDFYMAAGKLLAALTLSLNEANSKRGLLMQLIKKPRGT</sequence>
<evidence type="ECO:0000313" key="1">
    <source>
        <dbReference type="EMBL" id="MFC3140316.1"/>
    </source>
</evidence>
<dbReference type="EMBL" id="JBHRTD010000018">
    <property type="protein sequence ID" value="MFC3140316.1"/>
    <property type="molecule type" value="Genomic_DNA"/>
</dbReference>
<name>A0ABV7GJ39_9GAMM</name>
<dbReference type="RefSeq" id="WP_248934229.1">
    <property type="nucleotide sequence ID" value="NZ_JAKILF010000001.1"/>
</dbReference>
<dbReference type="Proteomes" id="UP001595621">
    <property type="component" value="Unassembled WGS sequence"/>
</dbReference>
<reference evidence="2" key="1">
    <citation type="journal article" date="2019" name="Int. J. Syst. Evol. Microbiol.">
        <title>The Global Catalogue of Microorganisms (GCM) 10K type strain sequencing project: providing services to taxonomists for standard genome sequencing and annotation.</title>
        <authorList>
            <consortium name="The Broad Institute Genomics Platform"/>
            <consortium name="The Broad Institute Genome Sequencing Center for Infectious Disease"/>
            <person name="Wu L."/>
            <person name="Ma J."/>
        </authorList>
    </citation>
    <scope>NUCLEOTIDE SEQUENCE [LARGE SCALE GENOMIC DNA]</scope>
    <source>
        <strain evidence="2">KCTC 52277</strain>
    </source>
</reference>